<dbReference type="GO" id="GO:0000162">
    <property type="term" value="P:L-tryptophan biosynthetic process"/>
    <property type="evidence" value="ECO:0007669"/>
    <property type="project" value="UniProtKB-UniPathway"/>
</dbReference>
<dbReference type="Proteomes" id="UP000442694">
    <property type="component" value="Unassembled WGS sequence"/>
</dbReference>
<gene>
    <name evidence="1" type="ORF">GCL57_03835</name>
</gene>
<dbReference type="UniPathway" id="UPA00035">
    <property type="reaction ID" value="UER00043"/>
</dbReference>
<comment type="caution">
    <text evidence="1">The sequence shown here is derived from an EMBL/GenBank/DDBJ whole genome shotgun (WGS) entry which is preliminary data.</text>
</comment>
<organism evidence="1 2">
    <name type="scientific">Fluviispira multicolorata</name>
    <dbReference type="NCBI Taxonomy" id="2654512"/>
    <lineage>
        <taxon>Bacteria</taxon>
        <taxon>Pseudomonadati</taxon>
        <taxon>Bdellovibrionota</taxon>
        <taxon>Oligoflexia</taxon>
        <taxon>Silvanigrellales</taxon>
        <taxon>Silvanigrellaceae</taxon>
        <taxon>Fluviispira</taxon>
    </lineage>
</organism>
<evidence type="ECO:0000313" key="1">
    <source>
        <dbReference type="EMBL" id="KAB8031780.1"/>
    </source>
</evidence>
<protein>
    <recommendedName>
        <fullName evidence="3">Indole-3-glycerol-phosphate synthase</fullName>
    </recommendedName>
</protein>
<dbReference type="AlphaFoldDB" id="A0A833N735"/>
<dbReference type="EMBL" id="WFLN01000005">
    <property type="protein sequence ID" value="KAB8031780.1"/>
    <property type="molecule type" value="Genomic_DNA"/>
</dbReference>
<dbReference type="InterPro" id="IPR011060">
    <property type="entry name" value="RibuloseP-bd_barrel"/>
</dbReference>
<dbReference type="RefSeq" id="WP_152211956.1">
    <property type="nucleotide sequence ID" value="NZ_WFLN01000005.1"/>
</dbReference>
<reference evidence="1 2" key="1">
    <citation type="submission" date="2019-10" db="EMBL/GenBank/DDBJ databases">
        <title>New genus of Silvanigrellaceae.</title>
        <authorList>
            <person name="Pitt A."/>
            <person name="Hahn M.W."/>
        </authorList>
    </citation>
    <scope>NUCLEOTIDE SEQUENCE [LARGE SCALE GENOMIC DNA]</scope>
    <source>
        <strain evidence="1 2">33A1-SZDP</strain>
    </source>
</reference>
<dbReference type="InterPro" id="IPR013785">
    <property type="entry name" value="Aldolase_TIM"/>
</dbReference>
<dbReference type="Gene3D" id="3.20.20.70">
    <property type="entry name" value="Aldolase class I"/>
    <property type="match status" value="1"/>
</dbReference>
<name>A0A833N735_9BACT</name>
<sequence length="235" mass="27671">MLDFFLSQQNNLTNLKEKNISLELIKEQCEINYFKKENLSSFSQAMKSSCKRKNIPHIILDQEFRTLFSANNNIKFDAIEENIFSLFTSELSSHWKDLMICKSEESFVIRSGFYTNEYEIYESILFGFNGMMLYCKGLDKFKIQYFTEIGRDFHFSIFFIIQNKTELQTVLETDAPYFAISGFNPLSFSPDYNLLLNISNLIPKTAEIIAYIGKYEDDKIKILQDIGYEYIIHNY</sequence>
<evidence type="ECO:0000313" key="2">
    <source>
        <dbReference type="Proteomes" id="UP000442694"/>
    </source>
</evidence>
<proteinExistence type="predicted"/>
<dbReference type="SUPFAM" id="SSF51366">
    <property type="entry name" value="Ribulose-phoshate binding barrel"/>
    <property type="match status" value="1"/>
</dbReference>
<evidence type="ECO:0008006" key="3">
    <source>
        <dbReference type="Google" id="ProtNLM"/>
    </source>
</evidence>
<keyword evidence="2" id="KW-1185">Reference proteome</keyword>
<accession>A0A833N735</accession>